<comment type="subcellular location">
    <subcellularLocation>
        <location evidence="2">Nucleus</location>
    </subcellularLocation>
</comment>
<keyword evidence="2" id="KW-0479">Metal-binding</keyword>
<comment type="similarity">
    <text evidence="1 2">Belongs to the DXO/Dom3Z family.</text>
</comment>
<dbReference type="GO" id="GO:0005634">
    <property type="term" value="C:nucleus"/>
    <property type="evidence" value="ECO:0000318"/>
    <property type="project" value="GO_Central"/>
</dbReference>
<dbReference type="GO" id="GO:0000956">
    <property type="term" value="P:nuclear-transcribed mRNA catabolic process"/>
    <property type="evidence" value="ECO:0000318"/>
    <property type="project" value="GO_Central"/>
</dbReference>
<proteinExistence type="inferred from homology"/>
<keyword evidence="2" id="KW-0378">Hydrolase</keyword>
<dbReference type="KEGG" id="spu:100894108"/>
<dbReference type="InParanoid" id="A0A7M7NUA1"/>
<evidence type="ECO:0000256" key="1">
    <source>
        <dbReference type="ARBA" id="ARBA00006562"/>
    </source>
</evidence>
<keyword evidence="2" id="KW-0539">Nucleus</keyword>
<evidence type="ECO:0000256" key="2">
    <source>
        <dbReference type="RuleBase" id="RU367113"/>
    </source>
</evidence>
<comment type="function">
    <text evidence="2">Decapping enzyme for NAD-capped RNAs: specifically hydrolyzes the nicotinamide adenine dinucleotide (NAD) cap from a subset of RNAs by removing the entire NAD moiety from the 5'-end of an NAD-capped RNA.</text>
</comment>
<dbReference type="AlphaFoldDB" id="A0A7M7NUA1"/>
<dbReference type="EnsemblMetazoa" id="XM_030984974">
    <property type="protein sequence ID" value="XP_030840834"/>
    <property type="gene ID" value="LOC100894108"/>
</dbReference>
<dbReference type="InterPro" id="IPR039039">
    <property type="entry name" value="RAI1-like_fam"/>
</dbReference>
<protein>
    <recommendedName>
        <fullName evidence="2">Decapping nuclease</fullName>
        <ecNumber evidence="2">3.6.1.-</ecNumber>
    </recommendedName>
</protein>
<organism evidence="4 5">
    <name type="scientific">Strongylocentrotus purpuratus</name>
    <name type="common">Purple sea urchin</name>
    <dbReference type="NCBI Taxonomy" id="7668"/>
    <lineage>
        <taxon>Eukaryota</taxon>
        <taxon>Metazoa</taxon>
        <taxon>Echinodermata</taxon>
        <taxon>Eleutherozoa</taxon>
        <taxon>Echinozoa</taxon>
        <taxon>Echinoidea</taxon>
        <taxon>Euechinoidea</taxon>
        <taxon>Echinacea</taxon>
        <taxon>Camarodonta</taxon>
        <taxon>Echinidea</taxon>
        <taxon>Strongylocentrotidae</taxon>
        <taxon>Strongylocentrotus</taxon>
    </lineage>
</organism>
<accession>A0A7M7NUA1</accession>
<dbReference type="GO" id="GO:0046872">
    <property type="term" value="F:metal ion binding"/>
    <property type="evidence" value="ECO:0007669"/>
    <property type="project" value="UniProtKB-KW"/>
</dbReference>
<sequence length="420" mass="48709">MSDTKWKNEAKGFSEHVHLGNFSLDENRNYCDDHRNRKFFVDPGLWPKFDLLPGHSEYVDRNRGDDDDGVDVKSLDVLLRWMRDHQDDLQRRKILEIQADGSKRLALDFVTRRGALHDLFKSAHLNDRTEYLVTFFKGTYYLEQLELPGRHDNPNDPDGTQVYSGKKFAQYCTSGECARLVAYPAEDRAGENGAKPDTTQPINDNLSYEAVMAARCGDFKLMFAVEVHAESKDNREIPSTYRGLHHLNYVNIRTTRDFNALTELQQSKAFFRKKLFQFWSQNHIAGIPRVILGWRDDERHVITRAETYKTEDIPSFPLCSWKPGKYYAAIQTLLTEITRLVTNDDDPGYVNNFVCLTVCLVYDLSICFVVHHLVLERVESAPYPELAAKLCNRTFKIKRHADGHHRIVTDWFIKDVLNIK</sequence>
<name>A0A7M7NUA1_STRPU</name>
<dbReference type="GO" id="GO:0000166">
    <property type="term" value="F:nucleotide binding"/>
    <property type="evidence" value="ECO:0007669"/>
    <property type="project" value="UniProtKB-KW"/>
</dbReference>
<dbReference type="GeneID" id="100894108"/>
<dbReference type="GO" id="GO:0003723">
    <property type="term" value="F:RNA binding"/>
    <property type="evidence" value="ECO:0007669"/>
    <property type="project" value="UniProtKB-KW"/>
</dbReference>
<dbReference type="EC" id="3.6.1.-" evidence="2"/>
<comment type="cofactor">
    <cofactor evidence="2">
        <name>a divalent metal cation</name>
        <dbReference type="ChEBI" id="CHEBI:60240"/>
    </cofactor>
</comment>
<keyword evidence="2" id="KW-0547">Nucleotide-binding</keyword>
<evidence type="ECO:0000313" key="5">
    <source>
        <dbReference type="Proteomes" id="UP000007110"/>
    </source>
</evidence>
<dbReference type="GO" id="GO:0110155">
    <property type="term" value="P:NAD-cap decapping"/>
    <property type="evidence" value="ECO:0000318"/>
    <property type="project" value="GO_Central"/>
</dbReference>
<dbReference type="PANTHER" id="PTHR12395">
    <property type="entry name" value="DOM-3 RELATED"/>
    <property type="match status" value="1"/>
</dbReference>
<dbReference type="Pfam" id="PF08652">
    <property type="entry name" value="RAI1"/>
    <property type="match status" value="1"/>
</dbReference>
<evidence type="ECO:0000259" key="3">
    <source>
        <dbReference type="Pfam" id="PF08652"/>
    </source>
</evidence>
<reference evidence="4" key="2">
    <citation type="submission" date="2021-01" db="UniProtKB">
        <authorList>
            <consortium name="EnsemblMetazoa"/>
        </authorList>
    </citation>
    <scope>IDENTIFICATION</scope>
</reference>
<dbReference type="GO" id="GO:0004518">
    <property type="term" value="F:nuclease activity"/>
    <property type="evidence" value="ECO:0007669"/>
    <property type="project" value="UniProtKB-KW"/>
</dbReference>
<dbReference type="GO" id="GO:0034353">
    <property type="term" value="F:mRNA 5'-diphosphatase activity"/>
    <property type="evidence" value="ECO:0000318"/>
    <property type="project" value="GO_Central"/>
</dbReference>
<keyword evidence="2" id="KW-0540">Nuclease</keyword>
<keyword evidence="5" id="KW-1185">Reference proteome</keyword>
<dbReference type="GO" id="GO:0005829">
    <property type="term" value="C:cytosol"/>
    <property type="evidence" value="ECO:0000318"/>
    <property type="project" value="GO_Central"/>
</dbReference>
<dbReference type="Proteomes" id="UP000007110">
    <property type="component" value="Unassembled WGS sequence"/>
</dbReference>
<dbReference type="OMA" id="NINRIIC"/>
<reference evidence="5" key="1">
    <citation type="submission" date="2015-02" db="EMBL/GenBank/DDBJ databases">
        <title>Genome sequencing for Strongylocentrotus purpuratus.</title>
        <authorList>
            <person name="Murali S."/>
            <person name="Liu Y."/>
            <person name="Vee V."/>
            <person name="English A."/>
            <person name="Wang M."/>
            <person name="Skinner E."/>
            <person name="Han Y."/>
            <person name="Muzny D.M."/>
            <person name="Worley K.C."/>
            <person name="Gibbs R.A."/>
        </authorList>
    </citation>
    <scope>NUCLEOTIDE SEQUENCE</scope>
</reference>
<evidence type="ECO:0000313" key="4">
    <source>
        <dbReference type="EnsemblMetazoa" id="XP_030840834"/>
    </source>
</evidence>
<dbReference type="OrthoDB" id="5853397at2759"/>
<keyword evidence="2" id="KW-0694">RNA-binding</keyword>
<dbReference type="RefSeq" id="XP_030840834.1">
    <property type="nucleotide sequence ID" value="XM_030984974.1"/>
</dbReference>
<feature type="domain" description="RAI1-like" evidence="3">
    <location>
        <begin position="18"/>
        <end position="345"/>
    </location>
</feature>
<dbReference type="PANTHER" id="PTHR12395:SF9">
    <property type="entry name" value="DECAPPING AND EXORIBONUCLEASE PROTEIN"/>
    <property type="match status" value="1"/>
</dbReference>
<dbReference type="InterPro" id="IPR013961">
    <property type="entry name" value="RAI1"/>
</dbReference>